<evidence type="ECO:0000256" key="1">
    <source>
        <dbReference type="ARBA" id="ARBA00022679"/>
    </source>
</evidence>
<evidence type="ECO:0000313" key="4">
    <source>
        <dbReference type="EMBL" id="GGP50563.1"/>
    </source>
</evidence>
<keyword evidence="1" id="KW-0808">Transferase</keyword>
<proteinExistence type="predicted"/>
<reference evidence="4" key="1">
    <citation type="journal article" date="2014" name="Int. J. Syst. Evol. Microbiol.">
        <title>Complete genome sequence of Corynebacterium casei LMG S-19264T (=DSM 44701T), isolated from a smear-ripened cheese.</title>
        <authorList>
            <consortium name="US DOE Joint Genome Institute (JGI-PGF)"/>
            <person name="Walter F."/>
            <person name="Albersmeier A."/>
            <person name="Kalinowski J."/>
            <person name="Ruckert C."/>
        </authorList>
    </citation>
    <scope>NUCLEOTIDE SEQUENCE</scope>
    <source>
        <strain evidence="4">JCM 3313</strain>
    </source>
</reference>
<name>A0A918AJM4_9PSEU</name>
<dbReference type="Gene3D" id="3.40.630.30">
    <property type="match status" value="1"/>
</dbReference>
<dbReference type="PANTHER" id="PTHR43877">
    <property type="entry name" value="AMINOALKYLPHOSPHONATE N-ACETYLTRANSFERASE-RELATED-RELATED"/>
    <property type="match status" value="1"/>
</dbReference>
<dbReference type="EMBL" id="BMRG01000003">
    <property type="protein sequence ID" value="GGP50563.1"/>
    <property type="molecule type" value="Genomic_DNA"/>
</dbReference>
<gene>
    <name evidence="4" type="ORF">GCM10010185_23550</name>
</gene>
<dbReference type="RefSeq" id="WP_307867489.1">
    <property type="nucleotide sequence ID" value="NZ_JAGINV010000001.1"/>
</dbReference>
<comment type="caution">
    <text evidence="4">The sequence shown here is derived from an EMBL/GenBank/DDBJ whole genome shotgun (WGS) entry which is preliminary data.</text>
</comment>
<dbReference type="PROSITE" id="PS51186">
    <property type="entry name" value="GNAT"/>
    <property type="match status" value="1"/>
</dbReference>
<dbReference type="GO" id="GO:0016747">
    <property type="term" value="F:acyltransferase activity, transferring groups other than amino-acyl groups"/>
    <property type="evidence" value="ECO:0007669"/>
    <property type="project" value="InterPro"/>
</dbReference>
<protein>
    <submittedName>
        <fullName evidence="4">N-acetyltransferase</fullName>
    </submittedName>
</protein>
<dbReference type="InterPro" id="IPR016181">
    <property type="entry name" value="Acyl_CoA_acyltransferase"/>
</dbReference>
<feature type="domain" description="N-acetyltransferase" evidence="3">
    <location>
        <begin position="10"/>
        <end position="182"/>
    </location>
</feature>
<reference evidence="4" key="2">
    <citation type="submission" date="2020-09" db="EMBL/GenBank/DDBJ databases">
        <authorList>
            <person name="Sun Q."/>
            <person name="Ohkuma M."/>
        </authorList>
    </citation>
    <scope>NUCLEOTIDE SEQUENCE</scope>
    <source>
        <strain evidence="4">JCM 3313</strain>
    </source>
</reference>
<dbReference type="Pfam" id="PF00583">
    <property type="entry name" value="Acetyltransf_1"/>
    <property type="match status" value="1"/>
</dbReference>
<dbReference type="AlphaFoldDB" id="A0A918AJM4"/>
<keyword evidence="2" id="KW-0012">Acyltransferase</keyword>
<keyword evidence="5" id="KW-1185">Reference proteome</keyword>
<evidence type="ECO:0000256" key="2">
    <source>
        <dbReference type="ARBA" id="ARBA00023315"/>
    </source>
</evidence>
<accession>A0A918AJM4</accession>
<evidence type="ECO:0000259" key="3">
    <source>
        <dbReference type="PROSITE" id="PS51186"/>
    </source>
</evidence>
<dbReference type="InterPro" id="IPR000182">
    <property type="entry name" value="GNAT_dom"/>
</dbReference>
<dbReference type="InterPro" id="IPR050832">
    <property type="entry name" value="Bact_Acetyltransf"/>
</dbReference>
<dbReference type="Proteomes" id="UP000639606">
    <property type="component" value="Unassembled WGS sequence"/>
</dbReference>
<evidence type="ECO:0000313" key="5">
    <source>
        <dbReference type="Proteomes" id="UP000639606"/>
    </source>
</evidence>
<sequence length="194" mass="21994">MLRHAHRMQWTVRVGEPEDAHEIARINVDAWQHAYRGLVDDAVLDRMLPESRVPGWLRVLALPAPSRVFVAVEGSGKIGAYCAVDAVREAEDAHPDLNTGELVAIYADPRYRGTGAGHQVHEAALKHLVDQGFRYAVLWVFQDNAGSRAFYEAHGWRHDGVVHRYELGEQVLPEVRYARFLPAPRRRRAHPSRV</sequence>
<dbReference type="SUPFAM" id="SSF55729">
    <property type="entry name" value="Acyl-CoA N-acyltransferases (Nat)"/>
    <property type="match status" value="1"/>
</dbReference>
<organism evidence="4 5">
    <name type="scientific">Saccharothrix coeruleofusca</name>
    <dbReference type="NCBI Taxonomy" id="33919"/>
    <lineage>
        <taxon>Bacteria</taxon>
        <taxon>Bacillati</taxon>
        <taxon>Actinomycetota</taxon>
        <taxon>Actinomycetes</taxon>
        <taxon>Pseudonocardiales</taxon>
        <taxon>Pseudonocardiaceae</taxon>
        <taxon>Saccharothrix</taxon>
    </lineage>
</organism>
<dbReference type="CDD" id="cd04301">
    <property type="entry name" value="NAT_SF"/>
    <property type="match status" value="1"/>
</dbReference>